<dbReference type="PRINTS" id="PR01036">
    <property type="entry name" value="TCRTETB"/>
</dbReference>
<dbReference type="Gene3D" id="1.20.1250.20">
    <property type="entry name" value="MFS general substrate transporter like domains"/>
    <property type="match status" value="1"/>
</dbReference>
<evidence type="ECO:0000313" key="10">
    <source>
        <dbReference type="Proteomes" id="UP000075806"/>
    </source>
</evidence>
<dbReference type="InterPro" id="IPR036259">
    <property type="entry name" value="MFS_trans_sf"/>
</dbReference>
<dbReference type="PROSITE" id="PS50850">
    <property type="entry name" value="MFS"/>
    <property type="match status" value="1"/>
</dbReference>
<sequence length="401" mass="45332">MEDTKWVTFHAAILGLIPFIMVLGNSLFIPLVPDLQKSFELSASEASIFLVSFSLPAALVIPMNRWFLSRLSLKAFIFISLIVIIGGIVLSLLSLILSSYVALLTGRFIQGVGAGLITPLAMMIAANWYEGRKRGEVLGIIEAFNGLAKVVSPLIGSFLLLLASWYYSLMVFLFFVLITFAAMSYLFSANKQKDHQLIKDKKEFSVLDFWLENRFLVLPIFVIGGSGMFLLFGWLYFLSFQMEAMHFSHLMIKGFLFALPLAIFTLSTFFMGRYMFQIPENILSAMKVTVSCMVLAFIIQILWNTFFGLLLSLSVFSLSFGMFLPLASQWMASQLASKDRAYAFTWYSMIRFLGVALGPLLFGQWLENVLRMQFYSLAIIGVSLLFLLTYLEPDKSWMQEA</sequence>
<dbReference type="InterPro" id="IPR050189">
    <property type="entry name" value="MFS_Efflux_Transporters"/>
</dbReference>
<organism evidence="9 10">
    <name type="scientific">Alkalihalobacillus trypoxylicola</name>
    <dbReference type="NCBI Taxonomy" id="519424"/>
    <lineage>
        <taxon>Bacteria</taxon>
        <taxon>Bacillati</taxon>
        <taxon>Bacillota</taxon>
        <taxon>Bacilli</taxon>
        <taxon>Bacillales</taxon>
        <taxon>Bacillaceae</taxon>
        <taxon>Alkalihalobacillus</taxon>
    </lineage>
</organism>
<dbReference type="InterPro" id="IPR020846">
    <property type="entry name" value="MFS_dom"/>
</dbReference>
<feature type="transmembrane region" description="Helical" evidence="7">
    <location>
        <begin position="282"/>
        <end position="303"/>
    </location>
</feature>
<evidence type="ECO:0000259" key="8">
    <source>
        <dbReference type="PROSITE" id="PS50850"/>
    </source>
</evidence>
<evidence type="ECO:0000256" key="3">
    <source>
        <dbReference type="ARBA" id="ARBA00022475"/>
    </source>
</evidence>
<dbReference type="STRING" id="519424.AZF04_04640"/>
<comment type="subcellular location">
    <subcellularLocation>
        <location evidence="1">Cell membrane</location>
        <topology evidence="1">Multi-pass membrane protein</topology>
    </subcellularLocation>
</comment>
<dbReference type="RefSeq" id="WP_061948395.1">
    <property type="nucleotide sequence ID" value="NZ_LTAO01000012.1"/>
</dbReference>
<dbReference type="PANTHER" id="PTHR43124">
    <property type="entry name" value="PURINE EFFLUX PUMP PBUE"/>
    <property type="match status" value="1"/>
</dbReference>
<dbReference type="InterPro" id="IPR011701">
    <property type="entry name" value="MFS"/>
</dbReference>
<evidence type="ECO:0000256" key="4">
    <source>
        <dbReference type="ARBA" id="ARBA00022692"/>
    </source>
</evidence>
<accession>A0A161Q6R0</accession>
<dbReference type="EMBL" id="LTAO01000012">
    <property type="protein sequence ID" value="KYG32068.1"/>
    <property type="molecule type" value="Genomic_DNA"/>
</dbReference>
<feature type="transmembrane region" description="Helical" evidence="7">
    <location>
        <begin position="215"/>
        <end position="238"/>
    </location>
</feature>
<keyword evidence="3" id="KW-1003">Cell membrane</keyword>
<keyword evidence="5 7" id="KW-1133">Transmembrane helix</keyword>
<proteinExistence type="predicted"/>
<feature type="transmembrane region" description="Helical" evidence="7">
    <location>
        <begin position="372"/>
        <end position="391"/>
    </location>
</feature>
<evidence type="ECO:0000256" key="7">
    <source>
        <dbReference type="SAM" id="Phobius"/>
    </source>
</evidence>
<dbReference type="Proteomes" id="UP000075806">
    <property type="component" value="Unassembled WGS sequence"/>
</dbReference>
<feature type="transmembrane region" description="Helical" evidence="7">
    <location>
        <begin position="75"/>
        <end position="102"/>
    </location>
</feature>
<gene>
    <name evidence="9" type="ORF">AZF04_04640</name>
</gene>
<feature type="transmembrane region" description="Helical" evidence="7">
    <location>
        <begin position="48"/>
        <end position="68"/>
    </location>
</feature>
<name>A0A161Q6R0_9BACI</name>
<reference evidence="9" key="1">
    <citation type="submission" date="2016-02" db="EMBL/GenBank/DDBJ databases">
        <title>Genome sequence of Bacillus trypoxylicola KCTC 13244(T).</title>
        <authorList>
            <person name="Jeong H."/>
            <person name="Park S.-H."/>
            <person name="Choi S.-K."/>
        </authorList>
    </citation>
    <scope>NUCLEOTIDE SEQUENCE [LARGE SCALE GENOMIC DNA]</scope>
    <source>
        <strain evidence="9">KCTC 13244</strain>
    </source>
</reference>
<dbReference type="AlphaFoldDB" id="A0A161Q6R0"/>
<evidence type="ECO:0000256" key="6">
    <source>
        <dbReference type="ARBA" id="ARBA00023136"/>
    </source>
</evidence>
<keyword evidence="4 7" id="KW-0812">Transmembrane</keyword>
<protein>
    <recommendedName>
        <fullName evidence="8">Major facilitator superfamily (MFS) profile domain-containing protein</fullName>
    </recommendedName>
</protein>
<feature type="transmembrane region" description="Helical" evidence="7">
    <location>
        <begin position="344"/>
        <end position="366"/>
    </location>
</feature>
<evidence type="ECO:0000256" key="1">
    <source>
        <dbReference type="ARBA" id="ARBA00004651"/>
    </source>
</evidence>
<feature type="transmembrane region" description="Helical" evidence="7">
    <location>
        <begin position="309"/>
        <end position="332"/>
    </location>
</feature>
<feature type="transmembrane region" description="Helical" evidence="7">
    <location>
        <begin position="137"/>
        <end position="159"/>
    </location>
</feature>
<feature type="domain" description="Major facilitator superfamily (MFS) profile" evidence="8">
    <location>
        <begin position="10"/>
        <end position="396"/>
    </location>
</feature>
<keyword evidence="6 7" id="KW-0472">Membrane</keyword>
<dbReference type="GO" id="GO:0005886">
    <property type="term" value="C:plasma membrane"/>
    <property type="evidence" value="ECO:0007669"/>
    <property type="project" value="UniProtKB-SubCell"/>
</dbReference>
<feature type="transmembrane region" description="Helical" evidence="7">
    <location>
        <begin position="165"/>
        <end position="187"/>
    </location>
</feature>
<feature type="transmembrane region" description="Helical" evidence="7">
    <location>
        <begin position="250"/>
        <end position="270"/>
    </location>
</feature>
<keyword evidence="10" id="KW-1185">Reference proteome</keyword>
<dbReference type="GO" id="GO:0022857">
    <property type="term" value="F:transmembrane transporter activity"/>
    <property type="evidence" value="ECO:0007669"/>
    <property type="project" value="InterPro"/>
</dbReference>
<keyword evidence="2" id="KW-0813">Transport</keyword>
<dbReference type="Pfam" id="PF07690">
    <property type="entry name" value="MFS_1"/>
    <property type="match status" value="1"/>
</dbReference>
<feature type="transmembrane region" description="Helical" evidence="7">
    <location>
        <begin position="7"/>
        <end position="28"/>
    </location>
</feature>
<dbReference type="OrthoDB" id="2986280at2"/>
<evidence type="ECO:0000313" key="9">
    <source>
        <dbReference type="EMBL" id="KYG32068.1"/>
    </source>
</evidence>
<evidence type="ECO:0000256" key="2">
    <source>
        <dbReference type="ARBA" id="ARBA00022448"/>
    </source>
</evidence>
<feature type="transmembrane region" description="Helical" evidence="7">
    <location>
        <begin position="108"/>
        <end position="125"/>
    </location>
</feature>
<evidence type="ECO:0000256" key="5">
    <source>
        <dbReference type="ARBA" id="ARBA00022989"/>
    </source>
</evidence>
<dbReference type="SUPFAM" id="SSF103473">
    <property type="entry name" value="MFS general substrate transporter"/>
    <property type="match status" value="1"/>
</dbReference>
<comment type="caution">
    <text evidence="9">The sequence shown here is derived from an EMBL/GenBank/DDBJ whole genome shotgun (WGS) entry which is preliminary data.</text>
</comment>
<dbReference type="PANTHER" id="PTHR43124:SF3">
    <property type="entry name" value="CHLORAMPHENICOL EFFLUX PUMP RV0191"/>
    <property type="match status" value="1"/>
</dbReference>